<reference evidence="2 3" key="1">
    <citation type="journal article" date="2009" name="Science">
        <title>Green evolution and dynamic adaptations revealed by genomes of the marine picoeukaryotes Micromonas.</title>
        <authorList>
            <person name="Worden A.Z."/>
            <person name="Lee J.H."/>
            <person name="Mock T."/>
            <person name="Rouze P."/>
            <person name="Simmons M.P."/>
            <person name="Aerts A.L."/>
            <person name="Allen A.E."/>
            <person name="Cuvelier M.L."/>
            <person name="Derelle E."/>
            <person name="Everett M.V."/>
            <person name="Foulon E."/>
            <person name="Grimwood J."/>
            <person name="Gundlach H."/>
            <person name="Henrissat B."/>
            <person name="Napoli C."/>
            <person name="McDonald S.M."/>
            <person name="Parker M.S."/>
            <person name="Rombauts S."/>
            <person name="Salamov A."/>
            <person name="Von Dassow P."/>
            <person name="Badger J.H."/>
            <person name="Coutinho P.M."/>
            <person name="Demir E."/>
            <person name="Dubchak I."/>
            <person name="Gentemann C."/>
            <person name="Eikrem W."/>
            <person name="Gready J.E."/>
            <person name="John U."/>
            <person name="Lanier W."/>
            <person name="Lindquist E.A."/>
            <person name="Lucas S."/>
            <person name="Mayer K.F."/>
            <person name="Moreau H."/>
            <person name="Not F."/>
            <person name="Otillar R."/>
            <person name="Panaud O."/>
            <person name="Pangilinan J."/>
            <person name="Paulsen I."/>
            <person name="Piegu B."/>
            <person name="Poliakov A."/>
            <person name="Robbens S."/>
            <person name="Schmutz J."/>
            <person name="Toulza E."/>
            <person name="Wyss T."/>
            <person name="Zelensky A."/>
            <person name="Zhou K."/>
            <person name="Armbrust E.V."/>
            <person name="Bhattacharya D."/>
            <person name="Goodenough U.W."/>
            <person name="Van de Peer Y."/>
            <person name="Grigoriev I.V."/>
        </authorList>
    </citation>
    <scope>NUCLEOTIDE SEQUENCE [LARGE SCALE GENOMIC DNA]</scope>
    <source>
        <strain evidence="2 3">CCMP1545</strain>
    </source>
</reference>
<keyword evidence="3" id="KW-1185">Reference proteome</keyword>
<name>C1NAI6_MICPC</name>
<evidence type="ECO:0000313" key="3">
    <source>
        <dbReference type="Proteomes" id="UP000001876"/>
    </source>
</evidence>
<feature type="domain" description="DUF5672" evidence="1">
    <location>
        <begin position="259"/>
        <end position="409"/>
    </location>
</feature>
<dbReference type="Proteomes" id="UP000001876">
    <property type="component" value="Unassembled WGS sequence"/>
</dbReference>
<dbReference type="GeneID" id="9690355"/>
<accession>C1NAI6</accession>
<dbReference type="OrthoDB" id="10025998at2759"/>
<dbReference type="RefSeq" id="XP_003064967.1">
    <property type="nucleotide sequence ID" value="XM_003064921.1"/>
</dbReference>
<evidence type="ECO:0000313" key="2">
    <source>
        <dbReference type="EMBL" id="EEH50947.1"/>
    </source>
</evidence>
<organism evidence="3">
    <name type="scientific">Micromonas pusilla (strain CCMP1545)</name>
    <name type="common">Picoplanktonic green alga</name>
    <dbReference type="NCBI Taxonomy" id="564608"/>
    <lineage>
        <taxon>Eukaryota</taxon>
        <taxon>Viridiplantae</taxon>
        <taxon>Chlorophyta</taxon>
        <taxon>Mamiellophyceae</taxon>
        <taxon>Mamiellales</taxon>
        <taxon>Mamiellaceae</taxon>
        <taxon>Micromonas</taxon>
    </lineage>
</organism>
<proteinExistence type="predicted"/>
<dbReference type="InterPro" id="IPR043729">
    <property type="entry name" value="DUF5672"/>
</dbReference>
<sequence length="481" mass="54951">MDMVRRILRFLRDTLSPCPFLRRNTSWYGRCRRGRGRTLYALTLAVILFSSCCTRTSGSGNSDKSSSTRYHRSTVDEQELRWVSTRTLAFARFWRNHKYRNLAVYFCVATRSLPAFGPSLRLILGCPDSFYTELWSRAFDVPRNCVSRRCLRRFGRGHFVYAEFIVMTYTQVMSTEFLPARPSPNGKVAVIVEPRQPFLFEYVIRQVMSKLGKDWSLQVFVYGENVERVRNMFKLQDGSEQEHVIVSDLSHFGTFKLTQRTQSALSAHSELYHAIVGEHIFWFQLDVVVRHSVPDKMLERAFIGSEFSGCEFPYCDPTHCRSLCGGGNSGFSLRRKSKMLKIASAGKVQNNLWGVGASGEYFASDLLYDNSRTKWFEDDLLFAEKLNTLGLLRYGEDAVQQQFALGETLGDDSLKLDPIGLHRIWLVPNMDPLVIISLLSRAVSPPHMQSLFRAGPRFLQRIPSETPCPSLTPSMSRSSAL</sequence>
<evidence type="ECO:0000259" key="1">
    <source>
        <dbReference type="Pfam" id="PF18922"/>
    </source>
</evidence>
<dbReference type="EMBL" id="GG663753">
    <property type="protein sequence ID" value="EEH50947.1"/>
    <property type="molecule type" value="Genomic_DNA"/>
</dbReference>
<dbReference type="Pfam" id="PF18922">
    <property type="entry name" value="DUF5672"/>
    <property type="match status" value="1"/>
</dbReference>
<protein>
    <submittedName>
        <fullName evidence="2">Predicted protein</fullName>
    </submittedName>
</protein>
<dbReference type="AlphaFoldDB" id="C1NAI6"/>
<dbReference type="KEGG" id="mpp:MICPUCDRAFT_54927"/>
<gene>
    <name evidence="2" type="ORF">MICPUCDRAFT_54927</name>
</gene>